<protein>
    <submittedName>
        <fullName evidence="3">Oidioi.mRNA.OKI2018_I69.XSR.g15443.t1.cds</fullName>
    </submittedName>
</protein>
<feature type="region of interest" description="Disordered" evidence="1">
    <location>
        <begin position="47"/>
        <end position="81"/>
    </location>
</feature>
<feature type="compositionally biased region" description="Polar residues" evidence="1">
    <location>
        <begin position="65"/>
        <end position="81"/>
    </location>
</feature>
<dbReference type="EMBL" id="OU015569">
    <property type="protein sequence ID" value="CAG5098186.1"/>
    <property type="molecule type" value="Genomic_DNA"/>
</dbReference>
<dbReference type="Proteomes" id="UP001158576">
    <property type="component" value="Chromosome XSR"/>
</dbReference>
<evidence type="ECO:0000313" key="3">
    <source>
        <dbReference type="EMBL" id="CAG5098186.1"/>
    </source>
</evidence>
<evidence type="ECO:0000256" key="2">
    <source>
        <dbReference type="SAM" id="Phobius"/>
    </source>
</evidence>
<keyword evidence="2" id="KW-0472">Membrane</keyword>
<organism evidence="3 4">
    <name type="scientific">Oikopleura dioica</name>
    <name type="common">Tunicate</name>
    <dbReference type="NCBI Taxonomy" id="34765"/>
    <lineage>
        <taxon>Eukaryota</taxon>
        <taxon>Metazoa</taxon>
        <taxon>Chordata</taxon>
        <taxon>Tunicata</taxon>
        <taxon>Appendicularia</taxon>
        <taxon>Copelata</taxon>
        <taxon>Oikopleuridae</taxon>
        <taxon>Oikopleura</taxon>
    </lineage>
</organism>
<keyword evidence="4" id="KW-1185">Reference proteome</keyword>
<evidence type="ECO:0000313" key="4">
    <source>
        <dbReference type="Proteomes" id="UP001158576"/>
    </source>
</evidence>
<reference evidence="3 4" key="1">
    <citation type="submission" date="2021-04" db="EMBL/GenBank/DDBJ databases">
        <authorList>
            <person name="Bliznina A."/>
        </authorList>
    </citation>
    <scope>NUCLEOTIDE SEQUENCE [LARGE SCALE GENOMIC DNA]</scope>
</reference>
<gene>
    <name evidence="3" type="ORF">OKIOD_LOCUS7001</name>
</gene>
<sequence length="81" mass="8670">MAMSNVFLGASIGFCFLLLLFVFTILFRIKSGQKVCCFPCGKLRKKKSTVAGTGGNSNGEPKLLKSTTVNPEASDQPIVNV</sequence>
<keyword evidence="2" id="KW-0812">Transmembrane</keyword>
<keyword evidence="2" id="KW-1133">Transmembrane helix</keyword>
<name>A0ABN7SKA2_OIKDI</name>
<evidence type="ECO:0000256" key="1">
    <source>
        <dbReference type="SAM" id="MobiDB-lite"/>
    </source>
</evidence>
<feature type="transmembrane region" description="Helical" evidence="2">
    <location>
        <begin position="6"/>
        <end position="27"/>
    </location>
</feature>
<proteinExistence type="predicted"/>
<accession>A0ABN7SKA2</accession>